<dbReference type="Proteomes" id="UP000199306">
    <property type="component" value="Unassembled WGS sequence"/>
</dbReference>
<evidence type="ECO:0000313" key="7">
    <source>
        <dbReference type="EMBL" id="SFQ48213.1"/>
    </source>
</evidence>
<comment type="caution">
    <text evidence="6">Lacks conserved residue(s) required for the propagation of feature annotation.</text>
</comment>
<comment type="subcellular location">
    <subcellularLocation>
        <location evidence="6">Cytoplasm</location>
    </subcellularLocation>
</comment>
<dbReference type="GO" id="GO:0019674">
    <property type="term" value="P:NAD+ metabolic process"/>
    <property type="evidence" value="ECO:0007669"/>
    <property type="project" value="InterPro"/>
</dbReference>
<dbReference type="Gene3D" id="2.60.200.30">
    <property type="entry name" value="Probable inorganic polyphosphate/atp-NAD kinase, domain 2"/>
    <property type="match status" value="1"/>
</dbReference>
<dbReference type="Gene3D" id="3.40.50.10330">
    <property type="entry name" value="Probable inorganic polyphosphate/atp-NAD kinase, domain 1"/>
    <property type="match status" value="1"/>
</dbReference>
<evidence type="ECO:0000256" key="2">
    <source>
        <dbReference type="ARBA" id="ARBA00022777"/>
    </source>
</evidence>
<dbReference type="GO" id="GO:0005524">
    <property type="term" value="F:ATP binding"/>
    <property type="evidence" value="ECO:0007669"/>
    <property type="project" value="UniProtKB-KW"/>
</dbReference>
<evidence type="ECO:0000256" key="6">
    <source>
        <dbReference type="HAMAP-Rule" id="MF_00361"/>
    </source>
</evidence>
<dbReference type="EMBL" id="FOXH01000022">
    <property type="protein sequence ID" value="SFQ48213.1"/>
    <property type="molecule type" value="Genomic_DNA"/>
</dbReference>
<comment type="similarity">
    <text evidence="6">Belongs to the NAD kinase family.</text>
</comment>
<protein>
    <recommendedName>
        <fullName evidence="6">NAD kinase</fullName>
        <ecNumber evidence="6">2.7.1.23</ecNumber>
    </recommendedName>
    <alternativeName>
        <fullName evidence="6">ATP-dependent NAD kinase</fullName>
    </alternativeName>
</protein>
<evidence type="ECO:0000313" key="8">
    <source>
        <dbReference type="Proteomes" id="UP000199306"/>
    </source>
</evidence>
<dbReference type="Pfam" id="PF20143">
    <property type="entry name" value="NAD_kinase_C"/>
    <property type="match status" value="1"/>
</dbReference>
<feature type="binding site" evidence="6">
    <location>
        <position position="177"/>
    </location>
    <ligand>
        <name>NAD(+)</name>
        <dbReference type="ChEBI" id="CHEBI:57540"/>
    </ligand>
</feature>
<dbReference type="STRING" id="1079859.SAMN04515674_1221"/>
<keyword evidence="3 6" id="KW-0521">NADP</keyword>
<feature type="binding site" evidence="6">
    <location>
        <begin position="147"/>
        <end position="148"/>
    </location>
    <ligand>
        <name>NAD(+)</name>
        <dbReference type="ChEBI" id="CHEBI:57540"/>
    </ligand>
</feature>
<feature type="binding site" evidence="6">
    <location>
        <begin position="188"/>
        <end position="193"/>
    </location>
    <ligand>
        <name>NAD(+)</name>
        <dbReference type="ChEBI" id="CHEBI:57540"/>
    </ligand>
</feature>
<accession>A0A1I5YVC1</accession>
<keyword evidence="6" id="KW-0963">Cytoplasm</keyword>
<keyword evidence="6" id="KW-0067">ATP-binding</keyword>
<reference evidence="7 8" key="1">
    <citation type="submission" date="2016-10" db="EMBL/GenBank/DDBJ databases">
        <authorList>
            <person name="de Groot N.N."/>
        </authorList>
    </citation>
    <scope>NUCLEOTIDE SEQUENCE [LARGE SCALE GENOMIC DNA]</scope>
    <source>
        <strain evidence="8">E92,LMG 26720,CCM 7988</strain>
    </source>
</reference>
<evidence type="ECO:0000256" key="4">
    <source>
        <dbReference type="ARBA" id="ARBA00023027"/>
    </source>
</evidence>
<evidence type="ECO:0000256" key="5">
    <source>
        <dbReference type="ARBA" id="ARBA00047925"/>
    </source>
</evidence>
<dbReference type="HAMAP" id="MF_00361">
    <property type="entry name" value="NAD_kinase"/>
    <property type="match status" value="1"/>
</dbReference>
<evidence type="ECO:0000256" key="1">
    <source>
        <dbReference type="ARBA" id="ARBA00022679"/>
    </source>
</evidence>
<gene>
    <name evidence="6" type="primary">nadK</name>
    <name evidence="7" type="ORF">SAMN04515674_1221</name>
</gene>
<dbReference type="PANTHER" id="PTHR20275:SF0">
    <property type="entry name" value="NAD KINASE"/>
    <property type="match status" value="1"/>
</dbReference>
<keyword evidence="4 6" id="KW-0520">NAD</keyword>
<keyword evidence="1 6" id="KW-0808">Transferase</keyword>
<dbReference type="InterPro" id="IPR016064">
    <property type="entry name" value="NAD/diacylglycerol_kinase_sf"/>
</dbReference>
<dbReference type="GO" id="GO:0003951">
    <property type="term" value="F:NAD+ kinase activity"/>
    <property type="evidence" value="ECO:0007669"/>
    <property type="project" value="UniProtKB-UniRule"/>
</dbReference>
<dbReference type="Pfam" id="PF01513">
    <property type="entry name" value="NAD_kinase"/>
    <property type="match status" value="1"/>
</dbReference>
<feature type="binding site" evidence="6">
    <location>
        <begin position="74"/>
        <end position="75"/>
    </location>
    <ligand>
        <name>NAD(+)</name>
        <dbReference type="ChEBI" id="CHEBI:57540"/>
    </ligand>
</feature>
<dbReference type="InterPro" id="IPR002504">
    <property type="entry name" value="NADK"/>
</dbReference>
<name>A0A1I5YVC1_9BACT</name>
<dbReference type="GO" id="GO:0006741">
    <property type="term" value="P:NADP+ biosynthetic process"/>
    <property type="evidence" value="ECO:0007669"/>
    <property type="project" value="UniProtKB-UniRule"/>
</dbReference>
<comment type="function">
    <text evidence="6">Involved in the regulation of the intracellular balance of NAD and NADP, and is a key enzyme in the biosynthesis of NADP. Catalyzes specifically the phosphorylation on 2'-hydroxyl of the adenosine moiety of NAD to yield NADP.</text>
</comment>
<dbReference type="NCBIfam" id="NF002521">
    <property type="entry name" value="PRK01911.1"/>
    <property type="match status" value="1"/>
</dbReference>
<comment type="cofactor">
    <cofactor evidence="6">
        <name>a divalent metal cation</name>
        <dbReference type="ChEBI" id="CHEBI:60240"/>
    </cofactor>
</comment>
<dbReference type="InterPro" id="IPR017437">
    <property type="entry name" value="ATP-NAD_kinase_PpnK-typ_C"/>
</dbReference>
<comment type="catalytic activity">
    <reaction evidence="5 6">
        <text>NAD(+) + ATP = ADP + NADP(+) + H(+)</text>
        <dbReference type="Rhea" id="RHEA:18629"/>
        <dbReference type="ChEBI" id="CHEBI:15378"/>
        <dbReference type="ChEBI" id="CHEBI:30616"/>
        <dbReference type="ChEBI" id="CHEBI:57540"/>
        <dbReference type="ChEBI" id="CHEBI:58349"/>
        <dbReference type="ChEBI" id="CHEBI:456216"/>
        <dbReference type="EC" id="2.7.1.23"/>
    </reaction>
</comment>
<dbReference type="InterPro" id="IPR017438">
    <property type="entry name" value="ATP-NAD_kinase_N"/>
</dbReference>
<dbReference type="GO" id="GO:0051287">
    <property type="term" value="F:NAD binding"/>
    <property type="evidence" value="ECO:0007669"/>
    <property type="project" value="UniProtKB-ARBA"/>
</dbReference>
<organism evidence="7 8">
    <name type="scientific">Pseudarcicella hirudinis</name>
    <dbReference type="NCBI Taxonomy" id="1079859"/>
    <lineage>
        <taxon>Bacteria</taxon>
        <taxon>Pseudomonadati</taxon>
        <taxon>Bacteroidota</taxon>
        <taxon>Cytophagia</taxon>
        <taxon>Cytophagales</taxon>
        <taxon>Flectobacillaceae</taxon>
        <taxon>Pseudarcicella</taxon>
    </lineage>
</organism>
<dbReference type="PANTHER" id="PTHR20275">
    <property type="entry name" value="NAD KINASE"/>
    <property type="match status" value="1"/>
</dbReference>
<dbReference type="GO" id="GO:0046872">
    <property type="term" value="F:metal ion binding"/>
    <property type="evidence" value="ECO:0007669"/>
    <property type="project" value="UniProtKB-UniRule"/>
</dbReference>
<dbReference type="AlphaFoldDB" id="A0A1I5YVC1"/>
<feature type="active site" description="Proton acceptor" evidence="6">
    <location>
        <position position="74"/>
    </location>
</feature>
<sequence length="292" mass="32199">MMPIAIHGRIFNESAKPFVQSMFDELAERSVNLLISESYQNFLSESGINYSNASFYDPTDGFVEADFMLSLGGDGTLLEAVTHVGKNETPIVGINTGRLGFLATIPPDKIRENIQELLTGNYEIEKRKLVSIESETDIFGRTNFGLNELGIMKTDSSSMIVVKAYLNGDYLNAYWADGLIISTPTGSTGYCMSVGGPLVMPTSDIFVIAPMSPHNLNVRPLVVSSDAVLTFEVESRSKNYLISLDSRSKVVDSTVKITMKQALFKAHLVKMPETNFLSTLRSKLNWGLDVRN</sequence>
<keyword evidence="2 6" id="KW-0418">Kinase</keyword>
<dbReference type="EC" id="2.7.1.23" evidence="6"/>
<keyword evidence="6" id="KW-0547">Nucleotide-binding</keyword>
<dbReference type="GO" id="GO:0005737">
    <property type="term" value="C:cytoplasm"/>
    <property type="evidence" value="ECO:0007669"/>
    <property type="project" value="UniProtKB-SubCell"/>
</dbReference>
<dbReference type="SUPFAM" id="SSF111331">
    <property type="entry name" value="NAD kinase/diacylglycerol kinase-like"/>
    <property type="match status" value="1"/>
</dbReference>
<proteinExistence type="inferred from homology"/>
<keyword evidence="8" id="KW-1185">Reference proteome</keyword>
<evidence type="ECO:0000256" key="3">
    <source>
        <dbReference type="ARBA" id="ARBA00022857"/>
    </source>
</evidence>